<reference evidence="4" key="2">
    <citation type="submission" date="2022-10" db="EMBL/GenBank/DDBJ databases">
        <authorList>
            <consortium name="ENA_rothamsted_submissions"/>
            <consortium name="culmorum"/>
            <person name="King R."/>
        </authorList>
    </citation>
    <scope>NUCLEOTIDE SEQUENCE</scope>
</reference>
<evidence type="ECO:0000313" key="4">
    <source>
        <dbReference type="EMBL" id="CAG9800109.1"/>
    </source>
</evidence>
<dbReference type="GO" id="GO:0008010">
    <property type="term" value="F:structural constituent of chitin-based larval cuticle"/>
    <property type="evidence" value="ECO:0007669"/>
    <property type="project" value="TreeGrafter"/>
</dbReference>
<evidence type="ECO:0008006" key="6">
    <source>
        <dbReference type="Google" id="ProtNLM"/>
    </source>
</evidence>
<protein>
    <recommendedName>
        <fullName evidence="6">Cuticle protein</fullName>
    </recommendedName>
</protein>
<reference evidence="4" key="1">
    <citation type="submission" date="2022-01" db="EMBL/GenBank/DDBJ databases">
        <authorList>
            <person name="King R."/>
        </authorList>
    </citation>
    <scope>NUCLEOTIDE SEQUENCE</scope>
</reference>
<keyword evidence="1" id="KW-0193">Cuticle</keyword>
<evidence type="ECO:0000256" key="2">
    <source>
        <dbReference type="SAM" id="MobiDB-lite"/>
    </source>
</evidence>
<dbReference type="PANTHER" id="PTHR10380">
    <property type="entry name" value="CUTICLE PROTEIN"/>
    <property type="match status" value="1"/>
</dbReference>
<keyword evidence="5" id="KW-1185">Reference proteome</keyword>
<dbReference type="EMBL" id="OU895877">
    <property type="protein sequence ID" value="CAG9800109.1"/>
    <property type="molecule type" value="Genomic_DNA"/>
</dbReference>
<dbReference type="OrthoDB" id="8251006at2759"/>
<keyword evidence="3" id="KW-0732">Signal</keyword>
<sequence length="478" mass="54392">MKPYKNNLMKFCFNILLIIHFSNANFGTPESSQYHIQTDEGPERFFKYQTDNGQFRKERRLQDGTVIGTNAWIDGFGYLRMNDYIADHAGYRIMSAKTVFVGKDRHIEEAMKMAKDAPKSSGVLVSSTRIPTTRYVPTTTSRPVTTAIPYSTPGHYHNKVPTVDIRPHSQPRENYPSYTNFNDLNHNVLAYPTNDLSHVQKPSIYYELPLEDGPKLHESSLPTIIVVPTSTPASIENQSHLPPIVIHPSSSSSVNDVNNVKDESHLPPLAYYPTSTVKPDIKDESHLPPIAYYPSSTERPLDYNNVIPLSSTPSSLTNELLPPRNGDDSYDVVIPITSRPRNRYRPSSYRHESSTERTIVDYDRNVIDAAASYVSPTYQNNPNNVPLFDRSKYQQQQKSPYYDGVGVTANGFRYFLPRQYQEETENKGEDSRDGSYGYIDPFGIRRVVYYNAGKNGFITRKNNRYVGFNATPYDPRPN</sequence>
<gene>
    <name evidence="4" type="ORF">CHIRRI_LOCUS3060</name>
</gene>
<feature type="chain" id="PRO_5040476276" description="Cuticle protein" evidence="3">
    <location>
        <begin position="25"/>
        <end position="478"/>
    </location>
</feature>
<dbReference type="InterPro" id="IPR000618">
    <property type="entry name" value="Insect_cuticle"/>
</dbReference>
<organism evidence="4 5">
    <name type="scientific">Chironomus riparius</name>
    <dbReference type="NCBI Taxonomy" id="315576"/>
    <lineage>
        <taxon>Eukaryota</taxon>
        <taxon>Metazoa</taxon>
        <taxon>Ecdysozoa</taxon>
        <taxon>Arthropoda</taxon>
        <taxon>Hexapoda</taxon>
        <taxon>Insecta</taxon>
        <taxon>Pterygota</taxon>
        <taxon>Neoptera</taxon>
        <taxon>Endopterygota</taxon>
        <taxon>Diptera</taxon>
        <taxon>Nematocera</taxon>
        <taxon>Chironomoidea</taxon>
        <taxon>Chironomidae</taxon>
        <taxon>Chironominae</taxon>
        <taxon>Chironomus</taxon>
    </lineage>
</organism>
<proteinExistence type="predicted"/>
<feature type="signal peptide" evidence="3">
    <location>
        <begin position="1"/>
        <end position="24"/>
    </location>
</feature>
<dbReference type="PANTHER" id="PTHR10380:SF206">
    <property type="entry name" value="GH27759P"/>
    <property type="match status" value="1"/>
</dbReference>
<feature type="region of interest" description="Disordered" evidence="2">
    <location>
        <begin position="312"/>
        <end position="331"/>
    </location>
</feature>
<dbReference type="InterPro" id="IPR050468">
    <property type="entry name" value="Cuticle_Struct_Prot"/>
</dbReference>
<dbReference type="Proteomes" id="UP001153620">
    <property type="component" value="Chromosome 1"/>
</dbReference>
<evidence type="ECO:0000256" key="1">
    <source>
        <dbReference type="PROSITE-ProRule" id="PRU00497"/>
    </source>
</evidence>
<dbReference type="GO" id="GO:0062129">
    <property type="term" value="C:chitin-based extracellular matrix"/>
    <property type="evidence" value="ECO:0007669"/>
    <property type="project" value="TreeGrafter"/>
</dbReference>
<evidence type="ECO:0000256" key="3">
    <source>
        <dbReference type="SAM" id="SignalP"/>
    </source>
</evidence>
<name>A0A9N9RKW2_9DIPT</name>
<dbReference type="Pfam" id="PF00379">
    <property type="entry name" value="Chitin_bind_4"/>
    <property type="match status" value="2"/>
</dbReference>
<dbReference type="AlphaFoldDB" id="A0A9N9RKW2"/>
<evidence type="ECO:0000313" key="5">
    <source>
        <dbReference type="Proteomes" id="UP001153620"/>
    </source>
</evidence>
<accession>A0A9N9RKW2</accession>
<dbReference type="PROSITE" id="PS51155">
    <property type="entry name" value="CHIT_BIND_RR_2"/>
    <property type="match status" value="2"/>
</dbReference>